<protein>
    <submittedName>
        <fullName evidence="1">Uncharacterized protein</fullName>
    </submittedName>
</protein>
<proteinExistence type="predicted"/>
<evidence type="ECO:0000313" key="2">
    <source>
        <dbReference type="Proteomes" id="UP001145114"/>
    </source>
</evidence>
<dbReference type="Proteomes" id="UP001145114">
    <property type="component" value="Unassembled WGS sequence"/>
</dbReference>
<accession>A0ACC1HVC3</accession>
<name>A0ACC1HVC3_9FUNG</name>
<keyword evidence="2" id="KW-1185">Reference proteome</keyword>
<gene>
    <name evidence="1" type="ORF">EV182_002542</name>
</gene>
<reference evidence="1" key="1">
    <citation type="submission" date="2022-06" db="EMBL/GenBank/DDBJ databases">
        <title>Phylogenomic reconstructions and comparative analyses of Kickxellomycotina fungi.</title>
        <authorList>
            <person name="Reynolds N.K."/>
            <person name="Stajich J.E."/>
            <person name="Barry K."/>
            <person name="Grigoriev I.V."/>
            <person name="Crous P."/>
            <person name="Smith M.E."/>
        </authorList>
    </citation>
    <scope>NUCLEOTIDE SEQUENCE</scope>
    <source>
        <strain evidence="1">RSA 2271</strain>
    </source>
</reference>
<dbReference type="EMBL" id="JAMZIH010000537">
    <property type="protein sequence ID" value="KAJ1679197.1"/>
    <property type="molecule type" value="Genomic_DNA"/>
</dbReference>
<evidence type="ECO:0000313" key="1">
    <source>
        <dbReference type="EMBL" id="KAJ1679197.1"/>
    </source>
</evidence>
<sequence length="325" mass="36104">MVSAIIYHHLSTSSSDWASIKALLISIYHNEKEELSAQNDACEHTHKVSIDDTTTTPPTGIDRTHLESVTEPIITLPTGVCQTHPESVAEPTITPPAADLITMKAEVDVHNTESSETQPSVPPELIHSNACEYTHRDDAQKRQHYEDIPPDDRPSIGIDHSRLESADELITTPLAADLIATKAEVTEHDPGPPEPQPSTPLEPLYSDAYEPIEPSTQENHYLATIIDDDTREPHKYTLHHDDEAVNKPKEFGNKAETHPSKVHTSQELDAHLRQNDATYVVTTPYSPLQDSIGEHIRIDVGQEHIPEEPDDHPTQHDTAHEVTTT</sequence>
<comment type="caution">
    <text evidence="1">The sequence shown here is derived from an EMBL/GenBank/DDBJ whole genome shotgun (WGS) entry which is preliminary data.</text>
</comment>
<organism evidence="1 2">
    <name type="scientific">Spiromyces aspiralis</name>
    <dbReference type="NCBI Taxonomy" id="68401"/>
    <lineage>
        <taxon>Eukaryota</taxon>
        <taxon>Fungi</taxon>
        <taxon>Fungi incertae sedis</taxon>
        <taxon>Zoopagomycota</taxon>
        <taxon>Kickxellomycotina</taxon>
        <taxon>Kickxellomycetes</taxon>
        <taxon>Kickxellales</taxon>
        <taxon>Kickxellaceae</taxon>
        <taxon>Spiromyces</taxon>
    </lineage>
</organism>